<evidence type="ECO:0000313" key="1">
    <source>
        <dbReference type="EMBL" id="DAD70166.1"/>
    </source>
</evidence>
<dbReference type="EMBL" id="BK015861">
    <property type="protein sequence ID" value="DAD70166.1"/>
    <property type="molecule type" value="Genomic_DNA"/>
</dbReference>
<protein>
    <submittedName>
        <fullName evidence="1">Uncharacterized protein</fullName>
    </submittedName>
</protein>
<reference evidence="1" key="1">
    <citation type="journal article" date="2021" name="Proc. Natl. Acad. Sci. U.S.A.">
        <title>A Catalog of Tens of Thousands of Viruses from Human Metagenomes Reveals Hidden Associations with Chronic Diseases.</title>
        <authorList>
            <person name="Tisza M.J."/>
            <person name="Buck C.B."/>
        </authorList>
    </citation>
    <scope>NUCLEOTIDE SEQUENCE</scope>
    <source>
        <strain evidence="1">Ct3o911</strain>
    </source>
</reference>
<sequence>MDAVEFVKTVNRLCKNLRCKECPVYKEGICTVGFDDYSVKSIKETVSKVEQWAKDYPVKTRQDEFLKLFPNARIDNCGILDIRPCCIEVSLCGKCDLRNCDGCRREYWLEEVTDND</sequence>
<organism evidence="1">
    <name type="scientific">Siphoviridae sp. ct3o911</name>
    <dbReference type="NCBI Taxonomy" id="2827560"/>
    <lineage>
        <taxon>Viruses</taxon>
        <taxon>Duplodnaviria</taxon>
        <taxon>Heunggongvirae</taxon>
        <taxon>Uroviricota</taxon>
        <taxon>Caudoviricetes</taxon>
    </lineage>
</organism>
<name>A0A8S5LJH0_9CAUD</name>
<proteinExistence type="predicted"/>
<accession>A0A8S5LJH0</accession>